<evidence type="ECO:0000256" key="1">
    <source>
        <dbReference type="SAM" id="Phobius"/>
    </source>
</evidence>
<dbReference type="EMBL" id="CP119311">
    <property type="protein sequence ID" value="WEK33443.1"/>
    <property type="molecule type" value="Genomic_DNA"/>
</dbReference>
<evidence type="ECO:0000313" key="2">
    <source>
        <dbReference type="EMBL" id="WEK33443.1"/>
    </source>
</evidence>
<feature type="transmembrane region" description="Helical" evidence="1">
    <location>
        <begin position="43"/>
        <end position="64"/>
    </location>
</feature>
<feature type="transmembrane region" description="Helical" evidence="1">
    <location>
        <begin position="76"/>
        <end position="95"/>
    </location>
</feature>
<protein>
    <submittedName>
        <fullName evidence="2">DUF2752 domain-containing protein</fullName>
    </submittedName>
</protein>
<keyword evidence="1" id="KW-1133">Transmembrane helix</keyword>
<gene>
    <name evidence="2" type="ORF">P0Y53_13205</name>
</gene>
<sequence length="102" mass="11401">MLTWLQQHMLPCALKYLLGLDCPLCGFQRSLLALLQGHWAESWALYPPLIPVLLLGMGWGLALLSRRWPGRTGLVAYTWVVLALVMLNYIVKLVVPGLHGHG</sequence>
<evidence type="ECO:0000313" key="3">
    <source>
        <dbReference type="Proteomes" id="UP001220610"/>
    </source>
</evidence>
<organism evidence="2 3">
    <name type="scientific">Candidatus Pseudobacter hemicellulosilyticus</name>
    <dbReference type="NCBI Taxonomy" id="3121375"/>
    <lineage>
        <taxon>Bacteria</taxon>
        <taxon>Pseudomonadati</taxon>
        <taxon>Bacteroidota</taxon>
        <taxon>Chitinophagia</taxon>
        <taxon>Chitinophagales</taxon>
        <taxon>Chitinophagaceae</taxon>
        <taxon>Pseudobacter</taxon>
    </lineage>
</organism>
<accession>A0AAJ5WN33</accession>
<dbReference type="Pfam" id="PF10825">
    <property type="entry name" value="DUF2752"/>
    <property type="match status" value="1"/>
</dbReference>
<dbReference type="InterPro" id="IPR021215">
    <property type="entry name" value="DUF2752"/>
</dbReference>
<keyword evidence="1" id="KW-0472">Membrane</keyword>
<keyword evidence="1" id="KW-0812">Transmembrane</keyword>
<dbReference type="Proteomes" id="UP001220610">
    <property type="component" value="Chromosome"/>
</dbReference>
<name>A0AAJ5WN33_9BACT</name>
<dbReference type="AlphaFoldDB" id="A0AAJ5WN33"/>
<proteinExistence type="predicted"/>
<reference evidence="2" key="1">
    <citation type="submission" date="2023-03" db="EMBL/GenBank/DDBJ databases">
        <title>Andean soil-derived lignocellulolytic bacterial consortium as a source of novel taxa and putative plastic-active enzymes.</title>
        <authorList>
            <person name="Diaz-Garcia L."/>
            <person name="Chuvochina M."/>
            <person name="Feuerriegel G."/>
            <person name="Bunk B."/>
            <person name="Sproer C."/>
            <person name="Streit W.R."/>
            <person name="Rodriguez L.M."/>
            <person name="Overmann J."/>
            <person name="Jimenez D.J."/>
        </authorList>
    </citation>
    <scope>NUCLEOTIDE SEQUENCE</scope>
    <source>
        <strain evidence="2">MAG 7</strain>
    </source>
</reference>